<evidence type="ECO:0000313" key="3">
    <source>
        <dbReference type="EMBL" id="CAL4062767.1"/>
    </source>
</evidence>
<evidence type="ECO:0000256" key="1">
    <source>
        <dbReference type="SAM" id="MobiDB-lite"/>
    </source>
</evidence>
<feature type="chain" id="PRO_5043909646" evidence="2">
    <location>
        <begin position="18"/>
        <end position="165"/>
    </location>
</feature>
<proteinExistence type="predicted"/>
<organism evidence="3 4">
    <name type="scientific">Meganyctiphanes norvegica</name>
    <name type="common">Northern krill</name>
    <name type="synonym">Thysanopoda norvegica</name>
    <dbReference type="NCBI Taxonomy" id="48144"/>
    <lineage>
        <taxon>Eukaryota</taxon>
        <taxon>Metazoa</taxon>
        <taxon>Ecdysozoa</taxon>
        <taxon>Arthropoda</taxon>
        <taxon>Crustacea</taxon>
        <taxon>Multicrustacea</taxon>
        <taxon>Malacostraca</taxon>
        <taxon>Eumalacostraca</taxon>
        <taxon>Eucarida</taxon>
        <taxon>Euphausiacea</taxon>
        <taxon>Euphausiidae</taxon>
        <taxon>Meganyctiphanes</taxon>
    </lineage>
</organism>
<evidence type="ECO:0000313" key="4">
    <source>
        <dbReference type="Proteomes" id="UP001497623"/>
    </source>
</evidence>
<comment type="caution">
    <text evidence="3">The sequence shown here is derived from an EMBL/GenBank/DDBJ whole genome shotgun (WGS) entry which is preliminary data.</text>
</comment>
<name>A0AAV2PSD1_MEGNR</name>
<evidence type="ECO:0000256" key="2">
    <source>
        <dbReference type="SAM" id="SignalP"/>
    </source>
</evidence>
<sequence>MLKLLLNVLALLHYGWCDLECYDCTSFAGPNQDDGCAMDGYSGHTTAFSSWKSCLVETHSTGSVRRYGSTIEMEEGECMGFGNSMTCYCLDALCNNNLCQDCGVDFTTPPPGLSTTDWVTESTPMGSTDITVDPGTDSSTTDATDPTGSTGFTTIIVTSNQPGDG</sequence>
<feature type="signal peptide" evidence="2">
    <location>
        <begin position="1"/>
        <end position="17"/>
    </location>
</feature>
<dbReference type="EMBL" id="CAXKWB010000904">
    <property type="protein sequence ID" value="CAL4062767.1"/>
    <property type="molecule type" value="Genomic_DNA"/>
</dbReference>
<feature type="compositionally biased region" description="Low complexity" evidence="1">
    <location>
        <begin position="133"/>
        <end position="151"/>
    </location>
</feature>
<feature type="region of interest" description="Disordered" evidence="1">
    <location>
        <begin position="113"/>
        <end position="165"/>
    </location>
</feature>
<protein>
    <submittedName>
        <fullName evidence="3">Uncharacterized protein</fullName>
    </submittedName>
</protein>
<feature type="compositionally biased region" description="Polar residues" evidence="1">
    <location>
        <begin position="113"/>
        <end position="130"/>
    </location>
</feature>
<gene>
    <name evidence="3" type="ORF">MNOR_LOCUS2824</name>
</gene>
<keyword evidence="2" id="KW-0732">Signal</keyword>
<accession>A0AAV2PSD1</accession>
<dbReference type="AlphaFoldDB" id="A0AAV2PSD1"/>
<reference evidence="3 4" key="1">
    <citation type="submission" date="2024-05" db="EMBL/GenBank/DDBJ databases">
        <authorList>
            <person name="Wallberg A."/>
        </authorList>
    </citation>
    <scope>NUCLEOTIDE SEQUENCE [LARGE SCALE GENOMIC DNA]</scope>
</reference>
<keyword evidence="4" id="KW-1185">Reference proteome</keyword>
<dbReference type="Proteomes" id="UP001497623">
    <property type="component" value="Unassembled WGS sequence"/>
</dbReference>
<feature type="compositionally biased region" description="Polar residues" evidence="1">
    <location>
        <begin position="152"/>
        <end position="165"/>
    </location>
</feature>